<dbReference type="EMBL" id="PYOJ01000031">
    <property type="protein sequence ID" value="PSV87260.1"/>
    <property type="molecule type" value="Genomic_DNA"/>
</dbReference>
<name>A0A2T3M5T5_PHOLE</name>
<organism evidence="1 2">
    <name type="scientific">Photobacterium leiognathi</name>
    <dbReference type="NCBI Taxonomy" id="553611"/>
    <lineage>
        <taxon>Bacteria</taxon>
        <taxon>Pseudomonadati</taxon>
        <taxon>Pseudomonadota</taxon>
        <taxon>Gammaproteobacteria</taxon>
        <taxon>Vibrionales</taxon>
        <taxon>Vibrionaceae</taxon>
        <taxon>Photobacterium</taxon>
    </lineage>
</organism>
<gene>
    <name evidence="1" type="ORF">CTM89_18105</name>
</gene>
<evidence type="ECO:0000313" key="1">
    <source>
        <dbReference type="EMBL" id="PSV87260.1"/>
    </source>
</evidence>
<evidence type="ECO:0000313" key="2">
    <source>
        <dbReference type="Proteomes" id="UP000240410"/>
    </source>
</evidence>
<dbReference type="RefSeq" id="WP_045071319.1">
    <property type="nucleotide sequence ID" value="NZ_JZSL01000054.1"/>
</dbReference>
<comment type="caution">
    <text evidence="1">The sequence shown here is derived from an EMBL/GenBank/DDBJ whole genome shotgun (WGS) entry which is preliminary data.</text>
</comment>
<sequence>MKIKTLLFCVIVISSVITPTKAHYLGYEHIYSMFDKSNQYIEIVRSMDDLEQILYCLDADLSTGVRSISLLRSGKYVYRSHNNSNITVIEYDKETGYFSSKTNGYNISKKEKVTIRHVLGTVVRQGNTLTFTHIIRGHNLLPVNKKLIIDVVEGNLAIKDLVGDNMRTYTKVLESSPLK</sequence>
<proteinExistence type="predicted"/>
<accession>A0A2T3M5T5</accession>
<protein>
    <submittedName>
        <fullName evidence="1">Uncharacterized protein</fullName>
    </submittedName>
</protein>
<reference evidence="1 2" key="1">
    <citation type="submission" date="2018-03" db="EMBL/GenBank/DDBJ databases">
        <title>Whole genome sequencing of Histamine producing bacteria.</title>
        <authorList>
            <person name="Butler K."/>
        </authorList>
    </citation>
    <scope>NUCLEOTIDE SEQUENCE [LARGE SCALE GENOMIC DNA]</scope>
    <source>
        <strain evidence="1 2">ATCC 33979</strain>
    </source>
</reference>
<dbReference type="Proteomes" id="UP000240410">
    <property type="component" value="Unassembled WGS sequence"/>
</dbReference>
<dbReference type="AlphaFoldDB" id="A0A2T3M5T5"/>